<evidence type="ECO:0000313" key="2">
    <source>
        <dbReference type="Ensembl" id="ENSGMOP00000024596.1"/>
    </source>
</evidence>
<feature type="region of interest" description="Disordered" evidence="1">
    <location>
        <begin position="442"/>
        <end position="473"/>
    </location>
</feature>
<dbReference type="Ensembl" id="ENSGMOT00000030532.1">
    <property type="protein sequence ID" value="ENSGMOP00000024596.1"/>
    <property type="gene ID" value="ENSGMOG00000028659.1"/>
</dbReference>
<dbReference type="Proteomes" id="UP000694546">
    <property type="component" value="Chromosome 2"/>
</dbReference>
<name>A0A8C5FBJ8_GADMO</name>
<feature type="region of interest" description="Disordered" evidence="1">
    <location>
        <begin position="141"/>
        <end position="226"/>
    </location>
</feature>
<proteinExistence type="predicted"/>
<keyword evidence="3" id="KW-1185">Reference proteome</keyword>
<feature type="compositionally biased region" description="Basic residues" evidence="1">
    <location>
        <begin position="195"/>
        <end position="209"/>
    </location>
</feature>
<reference evidence="2" key="2">
    <citation type="submission" date="2025-09" db="UniProtKB">
        <authorList>
            <consortium name="Ensembl"/>
        </authorList>
    </citation>
    <scope>IDENTIFICATION</scope>
</reference>
<feature type="region of interest" description="Disordered" evidence="1">
    <location>
        <begin position="84"/>
        <end position="104"/>
    </location>
</feature>
<organism evidence="2 3">
    <name type="scientific">Gadus morhua</name>
    <name type="common">Atlantic cod</name>
    <dbReference type="NCBI Taxonomy" id="8049"/>
    <lineage>
        <taxon>Eukaryota</taxon>
        <taxon>Metazoa</taxon>
        <taxon>Chordata</taxon>
        <taxon>Craniata</taxon>
        <taxon>Vertebrata</taxon>
        <taxon>Euteleostomi</taxon>
        <taxon>Actinopterygii</taxon>
        <taxon>Neopterygii</taxon>
        <taxon>Teleostei</taxon>
        <taxon>Neoteleostei</taxon>
        <taxon>Acanthomorphata</taxon>
        <taxon>Zeiogadaria</taxon>
        <taxon>Gadariae</taxon>
        <taxon>Gadiformes</taxon>
        <taxon>Gadoidei</taxon>
        <taxon>Gadidae</taxon>
        <taxon>Gadus</taxon>
    </lineage>
</organism>
<evidence type="ECO:0000313" key="3">
    <source>
        <dbReference type="Proteomes" id="UP000694546"/>
    </source>
</evidence>
<feature type="compositionally biased region" description="Pro residues" evidence="1">
    <location>
        <begin position="87"/>
        <end position="99"/>
    </location>
</feature>
<accession>A0A8C5FBJ8</accession>
<dbReference type="GeneTree" id="ENSGT00940000153469"/>
<dbReference type="OMA" id="VEEPGCW"/>
<dbReference type="AlphaFoldDB" id="A0A8C5FBJ8"/>
<sequence length="749" mass="81737">IQNQGDGAEEVGDIGEAMSEVEEMDTGGQLEVALTKKNIETSHQNISPRTLTFQAEVHAVLIEPVKSAKRLASIFTKRKEADISLSPPAPTEHFPPPTILSPKRKSNVVLQEDDLELAVLESASTPKCSQAERKQFMAAFKRPGPDRAKPGKIQAKQKQPTETAAEEEVEEEEATVEPPDTPPDALADVKENTLAKKKTAAKGNRKASKQKKEVTPSSLITPEEGPEAALERTGATATAAGACDASMLPVRRSKREALPRQAAEAEGEAHVRASRRKIKGQMVDLPQEGPLQMSTPKSRHRSKSMYKAHLISPPDKRESPIRYFYLLIIPCCWNCKIWNSYSHPGCNGFASKKKTRAKRLVERAKVIKRQSKKTAMLAEENTSVRRSSRSQAISSKVYVEDEVPSICILVADCRRRRVDLLYSNMHTLLPLPVTRLPVTPLLTPSQPRPGPTALSGTSLGDALNDGSPVKVSQRMRKHKRLAKKDPLHSDSEDDFLSLAEPAVTAPCEVEAVCASGALDPLQPPQRRRNEPLTPQQRAVSGPVSHGLAAIADFLEDMSFMDACSPTGGVGGGRGRGPCVAQRPAQVKDGMVDEARLEDPGPGSREAERAVEIQAAVESMSFQRCRAGLTEAQGESQALGGGELGEQAGLELSLPVADHQRGFSLTPHPPCQPKLLQKCMELLLLSRGVFSTLGSRPQLSLEYLPTLRTICRAEQLKEQGKVKRRFLHYLDLIHLGLSRDTLQHLAGDFP</sequence>
<evidence type="ECO:0000256" key="1">
    <source>
        <dbReference type="SAM" id="MobiDB-lite"/>
    </source>
</evidence>
<reference evidence="2" key="1">
    <citation type="submission" date="2025-08" db="UniProtKB">
        <authorList>
            <consortium name="Ensembl"/>
        </authorList>
    </citation>
    <scope>IDENTIFICATION</scope>
</reference>
<feature type="region of interest" description="Disordered" evidence="1">
    <location>
        <begin position="518"/>
        <end position="541"/>
    </location>
</feature>
<protein>
    <submittedName>
        <fullName evidence="2">Uncharacterized protein</fullName>
    </submittedName>
</protein>
<feature type="compositionally biased region" description="Acidic residues" evidence="1">
    <location>
        <begin position="164"/>
        <end position="175"/>
    </location>
</feature>